<sequence>MLGVNHFGGFDWEQMVYMFSSGLLQRKYLCVKEAAARPLEFTHLFVHDIVASLRTFSPYPSGSLQTVHSLRNYPKRKKIDSMGSDAEQFVGLYNGFGRIWLQITSPIDWDNANFIKEFASRANVCFPR</sequence>
<organism evidence="1 2">
    <name type="scientific">Necator americanus</name>
    <name type="common">Human hookworm</name>
    <dbReference type="NCBI Taxonomy" id="51031"/>
    <lineage>
        <taxon>Eukaryota</taxon>
        <taxon>Metazoa</taxon>
        <taxon>Ecdysozoa</taxon>
        <taxon>Nematoda</taxon>
        <taxon>Chromadorea</taxon>
        <taxon>Rhabditida</taxon>
        <taxon>Rhabditina</taxon>
        <taxon>Rhabditomorpha</taxon>
        <taxon>Strongyloidea</taxon>
        <taxon>Ancylostomatidae</taxon>
        <taxon>Bunostominae</taxon>
        <taxon>Necator</taxon>
    </lineage>
</organism>
<gene>
    <name evidence="1" type="primary">Necator_chrII.g4261</name>
    <name evidence="1" type="ORF">RB195_016469</name>
</gene>
<accession>A0ABR1C3T6</accession>
<dbReference type="EMBL" id="JAVFWL010000002">
    <property type="protein sequence ID" value="KAK6732105.1"/>
    <property type="molecule type" value="Genomic_DNA"/>
</dbReference>
<evidence type="ECO:0000313" key="2">
    <source>
        <dbReference type="Proteomes" id="UP001303046"/>
    </source>
</evidence>
<proteinExistence type="predicted"/>
<keyword evidence="2" id="KW-1185">Reference proteome</keyword>
<protein>
    <submittedName>
        <fullName evidence="1">Uncharacterized protein</fullName>
    </submittedName>
</protein>
<evidence type="ECO:0000313" key="1">
    <source>
        <dbReference type="EMBL" id="KAK6732105.1"/>
    </source>
</evidence>
<reference evidence="1 2" key="1">
    <citation type="submission" date="2023-08" db="EMBL/GenBank/DDBJ databases">
        <title>A Necator americanus chromosomal reference genome.</title>
        <authorList>
            <person name="Ilik V."/>
            <person name="Petrzelkova K.J."/>
            <person name="Pardy F."/>
            <person name="Fuh T."/>
            <person name="Niatou-Singa F.S."/>
            <person name="Gouil Q."/>
            <person name="Baker L."/>
            <person name="Ritchie M.E."/>
            <person name="Jex A.R."/>
            <person name="Gazzola D."/>
            <person name="Li H."/>
            <person name="Toshio Fujiwara R."/>
            <person name="Zhan B."/>
            <person name="Aroian R.V."/>
            <person name="Pafco B."/>
            <person name="Schwarz E.M."/>
        </authorList>
    </citation>
    <scope>NUCLEOTIDE SEQUENCE [LARGE SCALE GENOMIC DNA]</scope>
    <source>
        <strain evidence="1 2">Aroian</strain>
        <tissue evidence="1">Whole animal</tissue>
    </source>
</reference>
<name>A0ABR1C3T6_NECAM</name>
<dbReference type="Proteomes" id="UP001303046">
    <property type="component" value="Unassembled WGS sequence"/>
</dbReference>
<comment type="caution">
    <text evidence="1">The sequence shown here is derived from an EMBL/GenBank/DDBJ whole genome shotgun (WGS) entry which is preliminary data.</text>
</comment>